<dbReference type="Proteomes" id="UP001228636">
    <property type="component" value="Unassembled WGS sequence"/>
</dbReference>
<evidence type="ECO:0000259" key="11">
    <source>
        <dbReference type="PROSITE" id="PS50110"/>
    </source>
</evidence>
<evidence type="ECO:0000256" key="8">
    <source>
        <dbReference type="SAM" id="Phobius"/>
    </source>
</evidence>
<dbReference type="InterPro" id="IPR003594">
    <property type="entry name" value="HATPase_dom"/>
</dbReference>
<dbReference type="InterPro" id="IPR036097">
    <property type="entry name" value="HisK_dim/P_sf"/>
</dbReference>
<feature type="modified residue" description="4-aspartylphosphate" evidence="7">
    <location>
        <position position="1172"/>
    </location>
</feature>
<dbReference type="SUPFAM" id="SSF101898">
    <property type="entry name" value="NHL repeat"/>
    <property type="match status" value="1"/>
</dbReference>
<comment type="catalytic activity">
    <reaction evidence="1">
        <text>ATP + protein L-histidine = ADP + protein N-phospho-L-histidine.</text>
        <dbReference type="EC" id="2.7.13.3"/>
    </reaction>
</comment>
<evidence type="ECO:0000259" key="10">
    <source>
        <dbReference type="PROSITE" id="PS50109"/>
    </source>
</evidence>
<evidence type="ECO:0000256" key="6">
    <source>
        <dbReference type="ARBA" id="ARBA00023163"/>
    </source>
</evidence>
<dbReference type="InterPro" id="IPR004358">
    <property type="entry name" value="Sig_transdc_His_kin-like_C"/>
</dbReference>
<dbReference type="InterPro" id="IPR018062">
    <property type="entry name" value="HTH_AraC-typ_CS"/>
</dbReference>
<keyword evidence="4" id="KW-0805">Transcription regulation</keyword>
<protein>
    <recommendedName>
        <fullName evidence="2">histidine kinase</fullName>
        <ecNumber evidence="2">2.7.13.3</ecNumber>
    </recommendedName>
</protein>
<dbReference type="SMART" id="SM00448">
    <property type="entry name" value="REC"/>
    <property type="match status" value="1"/>
</dbReference>
<dbReference type="GO" id="GO:0043565">
    <property type="term" value="F:sequence-specific DNA binding"/>
    <property type="evidence" value="ECO:0007669"/>
    <property type="project" value="InterPro"/>
</dbReference>
<keyword evidence="8" id="KW-1133">Transmembrane helix</keyword>
<dbReference type="CDD" id="cd00075">
    <property type="entry name" value="HATPase"/>
    <property type="match status" value="1"/>
</dbReference>
<keyword evidence="3 7" id="KW-0597">Phosphoprotein</keyword>
<evidence type="ECO:0000256" key="7">
    <source>
        <dbReference type="PROSITE-ProRule" id="PRU00169"/>
    </source>
</evidence>
<dbReference type="CDD" id="cd17574">
    <property type="entry name" value="REC_OmpR"/>
    <property type="match status" value="1"/>
</dbReference>
<dbReference type="InterPro" id="IPR011110">
    <property type="entry name" value="Reg_prop"/>
</dbReference>
<gene>
    <name evidence="12" type="ORF">QWY81_01610</name>
</gene>
<dbReference type="Pfam" id="PF12833">
    <property type="entry name" value="HTH_18"/>
    <property type="match status" value="1"/>
</dbReference>
<dbReference type="PROSITE" id="PS50109">
    <property type="entry name" value="HIS_KIN"/>
    <property type="match status" value="1"/>
</dbReference>
<dbReference type="Gene3D" id="1.10.10.60">
    <property type="entry name" value="Homeodomain-like"/>
    <property type="match status" value="1"/>
</dbReference>
<proteinExistence type="predicted"/>
<reference evidence="12 13" key="1">
    <citation type="journal article" date="2014" name="Int. J. Syst. Evol. Microbiol.">
        <title>Complete genome sequence of Corynebacterium casei LMG S-19264T (=DSM 44701T), isolated from a smear-ripened cheese.</title>
        <authorList>
            <consortium name="US DOE Joint Genome Institute (JGI-PGF)"/>
            <person name="Walter F."/>
            <person name="Albersmeier A."/>
            <person name="Kalinowski J."/>
            <person name="Ruckert C."/>
        </authorList>
    </citation>
    <scope>NUCLEOTIDE SEQUENCE [LARGE SCALE GENOMIC DNA]</scope>
    <source>
        <strain evidence="12 13">CECT 8670</strain>
    </source>
</reference>
<dbReference type="EC" id="2.7.13.3" evidence="2"/>
<keyword evidence="8" id="KW-0812">Transmembrane</keyword>
<dbReference type="Gene3D" id="1.10.287.130">
    <property type="match status" value="1"/>
</dbReference>
<keyword evidence="8" id="KW-0472">Membrane</keyword>
<dbReference type="GO" id="GO:0000155">
    <property type="term" value="F:phosphorelay sensor kinase activity"/>
    <property type="evidence" value="ECO:0007669"/>
    <property type="project" value="InterPro"/>
</dbReference>
<dbReference type="InterPro" id="IPR005467">
    <property type="entry name" value="His_kinase_dom"/>
</dbReference>
<dbReference type="InterPro" id="IPR001789">
    <property type="entry name" value="Sig_transdc_resp-reg_receiver"/>
</dbReference>
<dbReference type="Pfam" id="PF07494">
    <property type="entry name" value="Reg_prop"/>
    <property type="match status" value="3"/>
</dbReference>
<dbReference type="GO" id="GO:0003700">
    <property type="term" value="F:DNA-binding transcription factor activity"/>
    <property type="evidence" value="ECO:0007669"/>
    <property type="project" value="InterPro"/>
</dbReference>
<dbReference type="Pfam" id="PF00072">
    <property type="entry name" value="Response_reg"/>
    <property type="match status" value="1"/>
</dbReference>
<dbReference type="InterPro" id="IPR015943">
    <property type="entry name" value="WD40/YVTN_repeat-like_dom_sf"/>
</dbReference>
<comment type="caution">
    <text evidence="12">The sequence shown here is derived from an EMBL/GenBank/DDBJ whole genome shotgun (WGS) entry which is preliminary data.</text>
</comment>
<sequence>MIIKLPKIITCKPLLKKISLFICLTFVTIGFSQKNEPYFNDLIIQGSAFNKKINVLFEDSIGYLWIGSNNGLFRYDGYNLVSYQQDAFEPFSLPNNSINSIVEDEHKNLWIGSESYLIHFNRKENKFKGFNKNITSEVLYKSKSGKIFVQLKGIGLLKIDSNKDFEKINSTKNYTNSIAASKLKAQINSLIEDDFGRYWIATNKGFFILNEDNTYTETNFKEEIVSVKDLGNNRFAVITPHGFFILKYNKADLALERLENYPDFTNSKEEQTTLTSLAISPNNEDLWIGTKSGLFKATRNNNNYTFIRYSKESESGNLKNNFITSIVFDTYSNLWIGSLKGINKYRIRTSIFEYNEIKAPNNTANDLTNCLLFYAPNNILVGMNTGLYTYNTRKNTSTKIETGIRNIKHISFNNEKDKLYITSGNSLFESEPYKNDTNKLALTKLKTYKNEITDIKVINKNEIWVALWNGGVDIINNTNEISKFKQDIITRLAKNHTSVFLLTEDQNLWIGTRGEGLYKVDLNNETIEEYTPTIENKLTSNAILSLYEDKNKNIWVGTRSGGLNQYVKETNSFKSFRKLNGVLSNTISSIEEDHDGNIWLSTQDGLVRFDLTTEKFIPFKIEDGIKESQFSFNSSASNHSKNTIYFGCAEGFYTVHSNYFFQKSVLPTTVITSFATLGATKSNEINSELHISNHLNVDAKEPITLPYNQNNIVVNFSSLDLTTPYKNEYAYMLEGLNNYWVYTSASNRNANYNDLSSGTYKFKVKSSNSDGVWNEIPTELTFKIMPSIWRSNWAYLTYFLISVILIFISIKLIRRWYRLKQNLVKETVSREKDNELNKMKMIFFTDISHELRTPLSLILGTIEKVVKEKKFTLSPLTSQRIYNNTLRMHRLINQIMDIRKFDQGKFKLNISKNDIIKDVSIIKNAFNDFAKIYDITYNFTSDEPAKKAWYDVDILEKILFNLLSNAFKYTQEGGEISVETKIVSTEDLELTSLNLPKSEYIKCIVKDNGVGIPEKDLVHIFDRYYQATKPYSNQIPGTGIGMELVQKLIERHHGLILAESEENKFTEFTFYLPISKKRFHKNEILKTSTPLLKNFIKNSEFQVIEEISSEYDQKTTPKDTTKPTILIVDDNSELRTMLKEELVGQYNILEASDGKEGYDIILKEQPKLVISDIMMPVEDGISMLKRIKQNPKIKSIPIFMLTAKNSPDTKIECLSMGADDYIEKPFSMEFVKWKVNNTLVSRKQLKNEYSKVITAAPSEIEVESNDEKFIKKLVGIVESSMGDHLFSVEYLAAEVGMSRANLYRKLKVILNETPVNFIKKIRLKRAEQLLKKNSMYISEVAYLTGFNNQKYFSKCFNKEYGISPSEYIKQHKEPIENSDTSFMDNDS</sequence>
<dbReference type="SMART" id="SM00387">
    <property type="entry name" value="HATPase_c"/>
    <property type="match status" value="1"/>
</dbReference>
<feature type="domain" description="Response regulatory" evidence="11">
    <location>
        <begin position="1124"/>
        <end position="1239"/>
    </location>
</feature>
<keyword evidence="5" id="KW-0238">DNA-binding</keyword>
<dbReference type="EMBL" id="JAUFQH010000003">
    <property type="protein sequence ID" value="MDN3618145.1"/>
    <property type="molecule type" value="Genomic_DNA"/>
</dbReference>
<keyword evidence="6" id="KW-0804">Transcription</keyword>
<dbReference type="InterPro" id="IPR036890">
    <property type="entry name" value="HATPase_C_sf"/>
</dbReference>
<dbReference type="InterPro" id="IPR013783">
    <property type="entry name" value="Ig-like_fold"/>
</dbReference>
<evidence type="ECO:0000256" key="4">
    <source>
        <dbReference type="ARBA" id="ARBA00023015"/>
    </source>
</evidence>
<evidence type="ECO:0000259" key="9">
    <source>
        <dbReference type="PROSITE" id="PS01124"/>
    </source>
</evidence>
<dbReference type="InterPro" id="IPR003661">
    <property type="entry name" value="HisK_dim/P_dom"/>
</dbReference>
<evidence type="ECO:0000313" key="13">
    <source>
        <dbReference type="Proteomes" id="UP001228636"/>
    </source>
</evidence>
<dbReference type="SUPFAM" id="SSF52172">
    <property type="entry name" value="CheY-like"/>
    <property type="match status" value="1"/>
</dbReference>
<evidence type="ECO:0000313" key="12">
    <source>
        <dbReference type="EMBL" id="MDN3618145.1"/>
    </source>
</evidence>
<dbReference type="Gene3D" id="3.30.565.10">
    <property type="entry name" value="Histidine kinase-like ATPase, C-terminal domain"/>
    <property type="match status" value="1"/>
</dbReference>
<dbReference type="SMART" id="SM00342">
    <property type="entry name" value="HTH_ARAC"/>
    <property type="match status" value="1"/>
</dbReference>
<dbReference type="PRINTS" id="PR00344">
    <property type="entry name" value="BCTRLSENSOR"/>
</dbReference>
<dbReference type="PANTHER" id="PTHR43547:SF2">
    <property type="entry name" value="HYBRID SIGNAL TRANSDUCTION HISTIDINE KINASE C"/>
    <property type="match status" value="1"/>
</dbReference>
<dbReference type="PROSITE" id="PS50110">
    <property type="entry name" value="RESPONSE_REGULATORY"/>
    <property type="match status" value="1"/>
</dbReference>
<dbReference type="Pfam" id="PF07495">
    <property type="entry name" value="Y_Y_Y"/>
    <property type="match status" value="1"/>
</dbReference>
<dbReference type="CDD" id="cd00082">
    <property type="entry name" value="HisKA"/>
    <property type="match status" value="1"/>
</dbReference>
<dbReference type="PANTHER" id="PTHR43547">
    <property type="entry name" value="TWO-COMPONENT HISTIDINE KINASE"/>
    <property type="match status" value="1"/>
</dbReference>
<dbReference type="RefSeq" id="WP_261972162.1">
    <property type="nucleotide sequence ID" value="NZ_CP103460.1"/>
</dbReference>
<feature type="transmembrane region" description="Helical" evidence="8">
    <location>
        <begin position="793"/>
        <end position="813"/>
    </location>
</feature>
<evidence type="ECO:0000256" key="1">
    <source>
        <dbReference type="ARBA" id="ARBA00000085"/>
    </source>
</evidence>
<accession>A0AAJ1QU78</accession>
<dbReference type="SUPFAM" id="SSF55874">
    <property type="entry name" value="ATPase domain of HSP90 chaperone/DNA topoisomerase II/histidine kinase"/>
    <property type="match status" value="1"/>
</dbReference>
<dbReference type="PROSITE" id="PS01124">
    <property type="entry name" value="HTH_ARAC_FAMILY_2"/>
    <property type="match status" value="1"/>
</dbReference>
<dbReference type="Gene3D" id="2.130.10.10">
    <property type="entry name" value="YVTN repeat-like/Quinoprotein amine dehydrogenase"/>
    <property type="match status" value="2"/>
</dbReference>
<dbReference type="InterPro" id="IPR009057">
    <property type="entry name" value="Homeodomain-like_sf"/>
</dbReference>
<dbReference type="SMART" id="SM00388">
    <property type="entry name" value="HisKA"/>
    <property type="match status" value="1"/>
</dbReference>
<dbReference type="InterPro" id="IPR011123">
    <property type="entry name" value="Y_Y_Y"/>
</dbReference>
<dbReference type="SUPFAM" id="SSF47384">
    <property type="entry name" value="Homodimeric domain of signal transducing histidine kinase"/>
    <property type="match status" value="1"/>
</dbReference>
<dbReference type="PROSITE" id="PS00041">
    <property type="entry name" value="HTH_ARAC_FAMILY_1"/>
    <property type="match status" value="1"/>
</dbReference>
<evidence type="ECO:0000256" key="5">
    <source>
        <dbReference type="ARBA" id="ARBA00023125"/>
    </source>
</evidence>
<organism evidence="12 13">
    <name type="scientific">Polaribacter sejongensis</name>
    <dbReference type="NCBI Taxonomy" id="985043"/>
    <lineage>
        <taxon>Bacteria</taxon>
        <taxon>Pseudomonadati</taxon>
        <taxon>Bacteroidota</taxon>
        <taxon>Flavobacteriia</taxon>
        <taxon>Flavobacteriales</taxon>
        <taxon>Flavobacteriaceae</taxon>
    </lineage>
</organism>
<dbReference type="InterPro" id="IPR018060">
    <property type="entry name" value="HTH_AraC"/>
</dbReference>
<name>A0AAJ1QU78_9FLAO</name>
<evidence type="ECO:0000256" key="2">
    <source>
        <dbReference type="ARBA" id="ARBA00012438"/>
    </source>
</evidence>
<dbReference type="InterPro" id="IPR011006">
    <property type="entry name" value="CheY-like_superfamily"/>
</dbReference>
<dbReference type="SUPFAM" id="SSF63829">
    <property type="entry name" value="Calcium-dependent phosphotriesterase"/>
    <property type="match status" value="1"/>
</dbReference>
<evidence type="ECO:0000256" key="3">
    <source>
        <dbReference type="ARBA" id="ARBA00022553"/>
    </source>
</evidence>
<dbReference type="Gene3D" id="2.60.40.10">
    <property type="entry name" value="Immunoglobulins"/>
    <property type="match status" value="1"/>
</dbReference>
<dbReference type="Pfam" id="PF00512">
    <property type="entry name" value="HisKA"/>
    <property type="match status" value="1"/>
</dbReference>
<feature type="domain" description="Histidine kinase" evidence="10">
    <location>
        <begin position="846"/>
        <end position="1076"/>
    </location>
</feature>
<feature type="domain" description="HTH araC/xylS-type" evidence="9">
    <location>
        <begin position="1271"/>
        <end position="1370"/>
    </location>
</feature>
<dbReference type="Pfam" id="PF02518">
    <property type="entry name" value="HATPase_c"/>
    <property type="match status" value="1"/>
</dbReference>
<dbReference type="SUPFAM" id="SSF46689">
    <property type="entry name" value="Homeodomain-like"/>
    <property type="match status" value="1"/>
</dbReference>
<dbReference type="Gene3D" id="3.40.50.2300">
    <property type="match status" value="1"/>
</dbReference>